<comment type="caution">
    <text evidence="1">The sequence shown here is derived from an EMBL/GenBank/DDBJ whole genome shotgun (WGS) entry which is preliminary data.</text>
</comment>
<evidence type="ECO:0000313" key="2">
    <source>
        <dbReference type="Proteomes" id="UP000306416"/>
    </source>
</evidence>
<name>A0A4S1CCN9_9BACT</name>
<reference evidence="1 2" key="1">
    <citation type="submission" date="2019-04" db="EMBL/GenBank/DDBJ databases">
        <title>Geobacter oryzae sp. nov., ferric-reducing bacteria isolated from paddy soil.</title>
        <authorList>
            <person name="Xu Z."/>
            <person name="Masuda Y."/>
            <person name="Itoh H."/>
            <person name="Senoo K."/>
        </authorList>
    </citation>
    <scope>NUCLEOTIDE SEQUENCE [LARGE SCALE GENOMIC DNA]</scope>
    <source>
        <strain evidence="1 2">Red111</strain>
    </source>
</reference>
<dbReference type="RefSeq" id="WP_135870613.1">
    <property type="nucleotide sequence ID" value="NZ_SRSC01000003.1"/>
</dbReference>
<organism evidence="1 2">
    <name type="scientific">Geomonas terrae</name>
    <dbReference type="NCBI Taxonomy" id="2562681"/>
    <lineage>
        <taxon>Bacteria</taxon>
        <taxon>Pseudomonadati</taxon>
        <taxon>Thermodesulfobacteriota</taxon>
        <taxon>Desulfuromonadia</taxon>
        <taxon>Geobacterales</taxon>
        <taxon>Geobacteraceae</taxon>
        <taxon>Geomonas</taxon>
    </lineage>
</organism>
<dbReference type="AlphaFoldDB" id="A0A4S1CCN9"/>
<sequence>MAKASAVATIADVKRELANLDAAVAKDPSLEGLMGKKLWVVVDNLTIKDGVTKDLKQAYTNGEKWHAVNAKKKLYGCTDDNEQEKIKEYILGTDAYARHYGNPDTRAKVEKWLADMFPEHGDNAGGPTQG</sequence>
<evidence type="ECO:0000313" key="1">
    <source>
        <dbReference type="EMBL" id="TGU71174.1"/>
    </source>
</evidence>
<accession>A0A4S1CCN9</accession>
<gene>
    <name evidence="1" type="ORF">E4633_12565</name>
</gene>
<dbReference type="Proteomes" id="UP000306416">
    <property type="component" value="Unassembled WGS sequence"/>
</dbReference>
<dbReference type="EMBL" id="SRSC01000003">
    <property type="protein sequence ID" value="TGU71174.1"/>
    <property type="molecule type" value="Genomic_DNA"/>
</dbReference>
<proteinExistence type="predicted"/>
<keyword evidence="2" id="KW-1185">Reference proteome</keyword>
<protein>
    <submittedName>
        <fullName evidence="1">Uncharacterized protein</fullName>
    </submittedName>
</protein>